<evidence type="ECO:0000256" key="3">
    <source>
        <dbReference type="ARBA" id="ARBA00022723"/>
    </source>
</evidence>
<dbReference type="Pfam" id="PF13186">
    <property type="entry name" value="SPASM"/>
    <property type="match status" value="1"/>
</dbReference>
<dbReference type="InterPro" id="IPR013785">
    <property type="entry name" value="Aldolase_TIM"/>
</dbReference>
<evidence type="ECO:0000256" key="5">
    <source>
        <dbReference type="ARBA" id="ARBA00023014"/>
    </source>
</evidence>
<keyword evidence="2" id="KW-0949">S-adenosyl-L-methionine</keyword>
<dbReference type="Proteomes" id="UP000016412">
    <property type="component" value="Unassembled WGS sequence"/>
</dbReference>
<keyword evidence="10" id="KW-1185">Reference proteome</keyword>
<dbReference type="SUPFAM" id="SSF102114">
    <property type="entry name" value="Radical SAM enzymes"/>
    <property type="match status" value="1"/>
</dbReference>
<dbReference type="STRING" id="1125725.HMPREF1325_1504"/>
<dbReference type="OrthoDB" id="335556at2"/>
<dbReference type="GO" id="GO:0003824">
    <property type="term" value="F:catalytic activity"/>
    <property type="evidence" value="ECO:0007669"/>
    <property type="project" value="InterPro"/>
</dbReference>
<dbReference type="PANTHER" id="PTHR11228">
    <property type="entry name" value="RADICAL SAM DOMAIN PROTEIN"/>
    <property type="match status" value="1"/>
</dbReference>
<keyword evidence="3" id="KW-0479">Metal-binding</keyword>
<dbReference type="Gene3D" id="3.20.20.70">
    <property type="entry name" value="Aldolase class I"/>
    <property type="match status" value="1"/>
</dbReference>
<dbReference type="InterPro" id="IPR029044">
    <property type="entry name" value="Nucleotide-diphossugar_trans"/>
</dbReference>
<evidence type="ECO:0000256" key="4">
    <source>
        <dbReference type="ARBA" id="ARBA00023004"/>
    </source>
</evidence>
<name>U1FM06_TRESO</name>
<dbReference type="CDD" id="cd01335">
    <property type="entry name" value="Radical_SAM"/>
    <property type="match status" value="1"/>
</dbReference>
<protein>
    <submittedName>
        <fullName evidence="7">Spiro-SPASM protein</fullName>
    </submittedName>
</protein>
<dbReference type="PANTHER" id="PTHR11228:SF7">
    <property type="entry name" value="PQQA PEPTIDE CYCLASE"/>
    <property type="match status" value="1"/>
</dbReference>
<keyword evidence="5" id="KW-0411">Iron-sulfur</keyword>
<dbReference type="GO" id="GO:0046872">
    <property type="term" value="F:metal ion binding"/>
    <property type="evidence" value="ECO:0007669"/>
    <property type="project" value="UniProtKB-KW"/>
</dbReference>
<feature type="domain" description="Radical SAM core" evidence="6">
    <location>
        <begin position="231"/>
        <end position="457"/>
    </location>
</feature>
<dbReference type="Gene3D" id="3.90.550.10">
    <property type="entry name" value="Spore Coat Polysaccharide Biosynthesis Protein SpsA, Chain A"/>
    <property type="match status" value="1"/>
</dbReference>
<keyword evidence="4" id="KW-0408">Iron</keyword>
<dbReference type="CDD" id="cd21109">
    <property type="entry name" value="SPASM"/>
    <property type="match status" value="1"/>
</dbReference>
<dbReference type="Proteomes" id="UP000016646">
    <property type="component" value="Unassembled WGS sequence"/>
</dbReference>
<organism evidence="7 9">
    <name type="scientific">Treponema socranskii subsp. socranskii VPI DR56BR1116 = ATCC 35536</name>
    <dbReference type="NCBI Taxonomy" id="1125725"/>
    <lineage>
        <taxon>Bacteria</taxon>
        <taxon>Pseudomonadati</taxon>
        <taxon>Spirochaetota</taxon>
        <taxon>Spirochaetia</taxon>
        <taxon>Spirochaetales</taxon>
        <taxon>Treponemataceae</taxon>
        <taxon>Treponema</taxon>
    </lineage>
</organism>
<dbReference type="SUPFAM" id="SSF53448">
    <property type="entry name" value="Nucleotide-diphospho-sugar transferases"/>
    <property type="match status" value="1"/>
</dbReference>
<dbReference type="NCBIfam" id="TIGR04321">
    <property type="entry name" value="spiroSPASM"/>
    <property type="match status" value="1"/>
</dbReference>
<evidence type="ECO:0000313" key="8">
    <source>
        <dbReference type="EMBL" id="ERJ97731.1"/>
    </source>
</evidence>
<dbReference type="InterPro" id="IPR050377">
    <property type="entry name" value="Radical_SAM_PqqE_MftC-like"/>
</dbReference>
<accession>U1FM06</accession>
<evidence type="ECO:0000259" key="6">
    <source>
        <dbReference type="PROSITE" id="PS51918"/>
    </source>
</evidence>
<dbReference type="InterPro" id="IPR023885">
    <property type="entry name" value="4Fe4S-binding_SPASM_dom"/>
</dbReference>
<proteinExistence type="predicted"/>
<reference evidence="9 10" key="1">
    <citation type="submission" date="2013-08" db="EMBL/GenBank/DDBJ databases">
        <authorList>
            <person name="Durkin A.S."/>
            <person name="Haft D.R."/>
            <person name="McCorrison J."/>
            <person name="Torralba M."/>
            <person name="Gillis M."/>
            <person name="Haft D.H."/>
            <person name="Methe B."/>
            <person name="Sutton G."/>
            <person name="Nelson K.E."/>
        </authorList>
    </citation>
    <scope>NUCLEOTIDE SEQUENCE [LARGE SCALE GENOMIC DNA]</scope>
    <source>
        <strain evidence="8 10">ATCC 35536</strain>
        <strain evidence="7 9">VPI DR56BR1116</strain>
    </source>
</reference>
<dbReference type="AlphaFoldDB" id="U1FM06"/>
<dbReference type="EMBL" id="AUZJ01000042">
    <property type="protein sequence ID" value="ERF60461.1"/>
    <property type="molecule type" value="Genomic_DNA"/>
</dbReference>
<dbReference type="EMBL" id="AVQI01000084">
    <property type="protein sequence ID" value="ERJ97731.1"/>
    <property type="molecule type" value="Genomic_DNA"/>
</dbReference>
<dbReference type="InterPro" id="IPR007197">
    <property type="entry name" value="rSAM"/>
</dbReference>
<gene>
    <name evidence="8" type="ORF">HMPREF0860_0498</name>
    <name evidence="7" type="ORF">HMPREF1325_1504</name>
</gene>
<evidence type="ECO:0000313" key="9">
    <source>
        <dbReference type="Proteomes" id="UP000016412"/>
    </source>
</evidence>
<evidence type="ECO:0000313" key="7">
    <source>
        <dbReference type="EMBL" id="ERF60461.1"/>
    </source>
</evidence>
<evidence type="ECO:0000256" key="1">
    <source>
        <dbReference type="ARBA" id="ARBA00001966"/>
    </source>
</evidence>
<evidence type="ECO:0000256" key="2">
    <source>
        <dbReference type="ARBA" id="ARBA00022691"/>
    </source>
</evidence>
<dbReference type="eggNOG" id="COG0535">
    <property type="taxonomic scope" value="Bacteria"/>
</dbReference>
<dbReference type="GO" id="GO:0051536">
    <property type="term" value="F:iron-sulfur cluster binding"/>
    <property type="evidence" value="ECO:0007669"/>
    <property type="project" value="UniProtKB-KW"/>
</dbReference>
<sequence>MMKTVVILNAAFGARYMFEKVFGGRSAYDRALSWAASVSGGTPVIVLAASDNAERCKREAVSSSVPVSVKEKEVWTTADVLDEIASLSEKAETVLYAAADCPFFDKALSDEILRVHKTYAAEYTFADGYPYGFSPEAIDTGAAAIIASLARQKNLGDEVVTRDAVMKILKTDINSFEIETVLAPKDWRLYRLSFECSTKAGYIASRALYDACGEGKDAASLSEKAVTLVSVLKTVPAFYNVQISGREEGECIYSPYREAYKKTYGEKNPRDMTLAEFRPLVSQMASLSESAVVSLSAWGEPLLHPDFTDFVKETASYDGLSILVETNGLHVTEELCEKVKEASGGKIIWIVLLDAVSEATYKKMRGSEGSLSKAHKAVALLQRAFPDTTYPQFVRTNDNEAELEAFYRFWKDDKNGSKVIIQKYDWFSGLLPECKPADLSPLERNPCWHLRRDMTILSDGSVPPCREYVFNNIIGNAFTESLASIWERMTSYAEKDMKCEYGEVCGKCDEYYTFNF</sequence>
<dbReference type="PATRIC" id="fig|1125725.3.peg.1517"/>
<dbReference type="InterPro" id="IPR058240">
    <property type="entry name" value="rSAM_sf"/>
</dbReference>
<comment type="caution">
    <text evidence="7">The sequence shown here is derived from an EMBL/GenBank/DDBJ whole genome shotgun (WGS) entry which is preliminary data.</text>
</comment>
<comment type="cofactor">
    <cofactor evidence="1">
        <name>[4Fe-4S] cluster</name>
        <dbReference type="ChEBI" id="CHEBI:49883"/>
    </cofactor>
</comment>
<dbReference type="Pfam" id="PF04055">
    <property type="entry name" value="Radical_SAM"/>
    <property type="match status" value="1"/>
</dbReference>
<dbReference type="PROSITE" id="PS51918">
    <property type="entry name" value="RADICAL_SAM"/>
    <property type="match status" value="1"/>
</dbReference>
<evidence type="ECO:0000313" key="10">
    <source>
        <dbReference type="Proteomes" id="UP000016646"/>
    </source>
</evidence>
<dbReference type="InterPro" id="IPR027608">
    <property type="entry name" value="Spiro_SPASM"/>
</dbReference>